<evidence type="ECO:0000259" key="2">
    <source>
        <dbReference type="PROSITE" id="PS50994"/>
    </source>
</evidence>
<dbReference type="SUPFAM" id="SSF53098">
    <property type="entry name" value="Ribonuclease H-like"/>
    <property type="match status" value="1"/>
</dbReference>
<dbReference type="Pfam" id="PF09299">
    <property type="entry name" value="Mu-transpos_C"/>
    <property type="match status" value="1"/>
</dbReference>
<dbReference type="RefSeq" id="WP_114846992.1">
    <property type="nucleotide sequence ID" value="NZ_JBHSPE010000010.1"/>
</dbReference>
<dbReference type="PROSITE" id="PS50994">
    <property type="entry name" value="INTEGRASE"/>
    <property type="match status" value="1"/>
</dbReference>
<proteinExistence type="predicted"/>
<dbReference type="InterPro" id="IPR001584">
    <property type="entry name" value="Integrase_cat-core"/>
</dbReference>
<feature type="compositionally biased region" description="Basic and acidic residues" evidence="1">
    <location>
        <begin position="577"/>
        <end position="597"/>
    </location>
</feature>
<dbReference type="InterPro" id="IPR015378">
    <property type="entry name" value="Transposase-like_Mu_C"/>
</dbReference>
<reference evidence="3 4" key="1">
    <citation type="submission" date="2018-07" db="EMBL/GenBank/DDBJ databases">
        <title>Dyella tabacisoli L4-6T, whole genome shotgun sequence.</title>
        <authorList>
            <person name="Zhou X.-K."/>
            <person name="Li W.-J."/>
            <person name="Duan Y.-Q."/>
        </authorList>
    </citation>
    <scope>NUCLEOTIDE SEQUENCE [LARGE SCALE GENOMIC DNA]</scope>
    <source>
        <strain evidence="3 4">L4-6</strain>
    </source>
</reference>
<dbReference type="InterPro" id="IPR036397">
    <property type="entry name" value="RNaseH_sf"/>
</dbReference>
<organism evidence="3 4">
    <name type="scientific">Dyella tabacisoli</name>
    <dbReference type="NCBI Taxonomy" id="2282381"/>
    <lineage>
        <taxon>Bacteria</taxon>
        <taxon>Pseudomonadati</taxon>
        <taxon>Pseudomonadota</taxon>
        <taxon>Gammaproteobacteria</taxon>
        <taxon>Lysobacterales</taxon>
        <taxon>Rhodanobacteraceae</taxon>
        <taxon>Dyella</taxon>
    </lineage>
</organism>
<gene>
    <name evidence="3" type="ORF">DVJ77_18385</name>
</gene>
<feature type="compositionally biased region" description="Low complexity" evidence="1">
    <location>
        <begin position="598"/>
        <end position="611"/>
    </location>
</feature>
<protein>
    <recommendedName>
        <fullName evidence="2">Integrase catalytic domain-containing protein</fullName>
    </recommendedName>
</protein>
<keyword evidence="4" id="KW-1185">Reference proteome</keyword>
<evidence type="ECO:0000313" key="3">
    <source>
        <dbReference type="EMBL" id="RDD80114.1"/>
    </source>
</evidence>
<evidence type="ECO:0000256" key="1">
    <source>
        <dbReference type="SAM" id="MobiDB-lite"/>
    </source>
</evidence>
<comment type="caution">
    <text evidence="3">The sequence shown here is derived from an EMBL/GenBank/DDBJ whole genome shotgun (WGS) entry which is preliminary data.</text>
</comment>
<accession>A0A369UH89</accession>
<name>A0A369UH89_9GAMM</name>
<feature type="region of interest" description="Disordered" evidence="1">
    <location>
        <begin position="577"/>
        <end position="619"/>
    </location>
</feature>
<evidence type="ECO:0000313" key="4">
    <source>
        <dbReference type="Proteomes" id="UP000253782"/>
    </source>
</evidence>
<dbReference type="AlphaFoldDB" id="A0A369UH89"/>
<dbReference type="InterPro" id="IPR012337">
    <property type="entry name" value="RNaseH-like_sf"/>
</dbReference>
<dbReference type="OrthoDB" id="501284at2"/>
<dbReference type="Proteomes" id="UP000253782">
    <property type="component" value="Unassembled WGS sequence"/>
</dbReference>
<feature type="domain" description="Integrase catalytic" evidence="2">
    <location>
        <begin position="242"/>
        <end position="444"/>
    </location>
</feature>
<dbReference type="GO" id="GO:0003676">
    <property type="term" value="F:nucleic acid binding"/>
    <property type="evidence" value="ECO:0007669"/>
    <property type="project" value="InterPro"/>
</dbReference>
<dbReference type="EMBL" id="QQAH01000020">
    <property type="protein sequence ID" value="RDD80114.1"/>
    <property type="molecule type" value="Genomic_DNA"/>
</dbReference>
<dbReference type="GO" id="GO:0015074">
    <property type="term" value="P:DNA integration"/>
    <property type="evidence" value="ECO:0007669"/>
    <property type="project" value="InterPro"/>
</dbReference>
<dbReference type="Gene3D" id="3.30.420.10">
    <property type="entry name" value="Ribonuclease H-like superfamily/Ribonuclease H"/>
    <property type="match status" value="1"/>
</dbReference>
<sequence length="619" mass="70107">MRMSDQNQRSVATSRARKPTVLRVQKGADVVYQNCAAKVLAACSSTQILISISGTDKAIWVSAGELSGYLSTHVGADGTALKAELVVSGAELDRANQWVMSFAPYARNEFLSSSAQSEIAQAMNASSRTVRRHFDRYLFDPSPEHQLPWKPGPEPGSSLLPKPVDEIIFKAIAEKYESPERASVAATRLYAAKLARAAGYAPPSYNAVSERVKRCDRWRAARKRHGRVRGDAKAGPAGGGIEVEEPLQYVQMDHAIVDVIVVDPVTREEIGRPWITLAIDVATRCIVGFYLTFDSPSQTSVALALEHSCCPKDEWCKKIGFNDEWRPFGIMKCIGWDNAKCFKATSLVTACERIGIQPKFRQIRHPEHGAYIERFIGTYMGKVHLLKGTTFSNTKQREDYCSQKKAVMTLRELELWTAHQIAVYHNTRHSSLGVTPLEAWDSAWTRDGKYVIPPFPADRRSFRLSLLPGKHRMVGREGISRFNLKYWDNSLVPWIGDGNRYWVAHDQRNVSRVYIRLRDIWIDVPWRDRSRRPCALFELERSKLAVRSRHDRAYSEAAIFDHLEHSCRVEDEAIVTTRKERRDRARRPPDDRQHKETSPSSVDYSVASSLSTDPHEALR</sequence>